<proteinExistence type="predicted"/>
<reference evidence="1" key="1">
    <citation type="journal article" date="2023" name="Plant J.">
        <title>The genome of the king protea, Protea cynaroides.</title>
        <authorList>
            <person name="Chang J."/>
            <person name="Duong T.A."/>
            <person name="Schoeman C."/>
            <person name="Ma X."/>
            <person name="Roodt D."/>
            <person name="Barker N."/>
            <person name="Li Z."/>
            <person name="Van de Peer Y."/>
            <person name="Mizrachi E."/>
        </authorList>
    </citation>
    <scope>NUCLEOTIDE SEQUENCE</scope>
    <source>
        <tissue evidence="1">Young leaves</tissue>
    </source>
</reference>
<accession>A0A9Q0HD41</accession>
<comment type="caution">
    <text evidence="1">The sequence shown here is derived from an EMBL/GenBank/DDBJ whole genome shotgun (WGS) entry which is preliminary data.</text>
</comment>
<dbReference type="Proteomes" id="UP001141806">
    <property type="component" value="Unassembled WGS sequence"/>
</dbReference>
<name>A0A9Q0HD41_9MAGN</name>
<evidence type="ECO:0000313" key="1">
    <source>
        <dbReference type="EMBL" id="KAJ4963101.1"/>
    </source>
</evidence>
<sequence>MESIATARLEKALDLQDNLWKEKSRVKWLHEGDRNTKIFHSYASMRRRKSAIRFLKSENGVIIDNMDELKEHVIDFYRNLRCSWGSSIHTHLLENIPKILGDETSAIFDIAYF</sequence>
<evidence type="ECO:0000313" key="2">
    <source>
        <dbReference type="Proteomes" id="UP001141806"/>
    </source>
</evidence>
<dbReference type="EMBL" id="JAMYWD010000008">
    <property type="protein sequence ID" value="KAJ4963101.1"/>
    <property type="molecule type" value="Genomic_DNA"/>
</dbReference>
<dbReference type="AlphaFoldDB" id="A0A9Q0HD41"/>
<gene>
    <name evidence="1" type="ORF">NE237_023040</name>
</gene>
<protein>
    <submittedName>
        <fullName evidence="1">Uncharacterized protein</fullName>
    </submittedName>
</protein>
<dbReference type="OrthoDB" id="1922870at2759"/>
<organism evidence="1 2">
    <name type="scientific">Protea cynaroides</name>
    <dbReference type="NCBI Taxonomy" id="273540"/>
    <lineage>
        <taxon>Eukaryota</taxon>
        <taxon>Viridiplantae</taxon>
        <taxon>Streptophyta</taxon>
        <taxon>Embryophyta</taxon>
        <taxon>Tracheophyta</taxon>
        <taxon>Spermatophyta</taxon>
        <taxon>Magnoliopsida</taxon>
        <taxon>Proteales</taxon>
        <taxon>Proteaceae</taxon>
        <taxon>Protea</taxon>
    </lineage>
</organism>
<keyword evidence="2" id="KW-1185">Reference proteome</keyword>